<feature type="domain" description="LysM" evidence="1">
    <location>
        <begin position="181"/>
        <end position="226"/>
    </location>
</feature>
<evidence type="ECO:0000313" key="3">
    <source>
        <dbReference type="Proteomes" id="UP000315235"/>
    </source>
</evidence>
<dbReference type="RefSeq" id="WP_143486339.1">
    <property type="nucleotide sequence ID" value="NZ_VJOY01000001.1"/>
</dbReference>
<proteinExistence type="predicted"/>
<dbReference type="Gene3D" id="3.10.350.10">
    <property type="entry name" value="LysM domain"/>
    <property type="match status" value="1"/>
</dbReference>
<name>A0A553H4H6_9PSED</name>
<sequence>MQTISHIQTYPRRPSKAVEYKYSMNATELSMWKRGAEISLRNNPGWRKYDGVISDIAATYNRHFQGDGVCSPGLFVVPFVDPKLLRAIVYTETGPGVKQEAWEKRPMQIGNAGDLGINDVLATDNFIGENAKLILPDAYKYLTFENIRNQAKENIIAGTAYLLMRACTFATVTLIDDGNPSEISVTKDLSNLERIAKAVETTVEVLLKLNPGINPNSLRPGQKLLYIKAKKKRVIYSMERLDFNFTASVYNVSGDSAYKDKLEFFYNFPD</sequence>
<protein>
    <submittedName>
        <fullName evidence="2">LysM peptidoglycan-binding domain-containing protein</fullName>
    </submittedName>
</protein>
<gene>
    <name evidence="2" type="ORF">FM069_01205</name>
</gene>
<dbReference type="CDD" id="cd00118">
    <property type="entry name" value="LysM"/>
    <property type="match status" value="1"/>
</dbReference>
<dbReference type="Proteomes" id="UP000315235">
    <property type="component" value="Unassembled WGS sequence"/>
</dbReference>
<dbReference type="OrthoDB" id="9811296at2"/>
<dbReference type="Pfam" id="PF01476">
    <property type="entry name" value="LysM"/>
    <property type="match status" value="1"/>
</dbReference>
<dbReference type="InterPro" id="IPR036779">
    <property type="entry name" value="LysM_dom_sf"/>
</dbReference>
<comment type="caution">
    <text evidence="2">The sequence shown here is derived from an EMBL/GenBank/DDBJ whole genome shotgun (WGS) entry which is preliminary data.</text>
</comment>
<evidence type="ECO:0000313" key="2">
    <source>
        <dbReference type="EMBL" id="TRX76669.1"/>
    </source>
</evidence>
<dbReference type="InterPro" id="IPR018392">
    <property type="entry name" value="LysM"/>
</dbReference>
<dbReference type="AlphaFoldDB" id="A0A553H4H6"/>
<organism evidence="2 3">
    <name type="scientific">Pseudomonas mangiferae</name>
    <dbReference type="NCBI Taxonomy" id="2593654"/>
    <lineage>
        <taxon>Bacteria</taxon>
        <taxon>Pseudomonadati</taxon>
        <taxon>Pseudomonadota</taxon>
        <taxon>Gammaproteobacteria</taxon>
        <taxon>Pseudomonadales</taxon>
        <taxon>Pseudomonadaceae</taxon>
        <taxon>Pseudomonas</taxon>
    </lineage>
</organism>
<reference evidence="2 3" key="1">
    <citation type="submission" date="2019-07" db="EMBL/GenBank/DDBJ databases">
        <title>Pseudomonas mangiferae sp. nov., isolated from bark of mango tree in Thailand.</title>
        <authorList>
            <person name="Srisuk N."/>
            <person name="Anurat P."/>
        </authorList>
    </citation>
    <scope>NUCLEOTIDE SEQUENCE [LARGE SCALE GENOMIC DNA]</scope>
    <source>
        <strain evidence="2 3">DMKU_BBB3-04</strain>
    </source>
</reference>
<evidence type="ECO:0000259" key="1">
    <source>
        <dbReference type="PROSITE" id="PS51782"/>
    </source>
</evidence>
<dbReference type="EMBL" id="VJOY01000001">
    <property type="protein sequence ID" value="TRX76669.1"/>
    <property type="molecule type" value="Genomic_DNA"/>
</dbReference>
<dbReference type="PROSITE" id="PS51782">
    <property type="entry name" value="LYSM"/>
    <property type="match status" value="1"/>
</dbReference>
<accession>A0A553H4H6</accession>
<keyword evidence="3" id="KW-1185">Reference proteome</keyword>